<evidence type="ECO:0000256" key="2">
    <source>
        <dbReference type="ARBA" id="ARBA00022729"/>
    </source>
</evidence>
<dbReference type="CDD" id="cd00081">
    <property type="entry name" value="Hint"/>
    <property type="match status" value="1"/>
</dbReference>
<feature type="compositionally biased region" description="Basic and acidic residues" evidence="3">
    <location>
        <begin position="73"/>
        <end position="82"/>
    </location>
</feature>
<evidence type="ECO:0000256" key="1">
    <source>
        <dbReference type="ARBA" id="ARBA00022473"/>
    </source>
</evidence>
<dbReference type="PRINTS" id="PR00632">
    <property type="entry name" value="SONICHHOG"/>
</dbReference>
<name>A0A1X6P5S6_PORUM</name>
<dbReference type="PANTHER" id="PTHR11889:SF31">
    <property type="entry name" value="PROTEIN HEDGEHOG"/>
    <property type="match status" value="1"/>
</dbReference>
<evidence type="ECO:0000313" key="7">
    <source>
        <dbReference type="Proteomes" id="UP000218209"/>
    </source>
</evidence>
<dbReference type="GO" id="GO:0007267">
    <property type="term" value="P:cell-cell signaling"/>
    <property type="evidence" value="ECO:0007669"/>
    <property type="project" value="InterPro"/>
</dbReference>
<feature type="compositionally biased region" description="Low complexity" evidence="3">
    <location>
        <begin position="106"/>
        <end position="118"/>
    </location>
</feature>
<evidence type="ECO:0000256" key="4">
    <source>
        <dbReference type="SAM" id="SignalP"/>
    </source>
</evidence>
<dbReference type="InterPro" id="IPR036844">
    <property type="entry name" value="Hint_dom_sf"/>
</dbReference>
<feature type="signal peptide" evidence="4">
    <location>
        <begin position="1"/>
        <end position="28"/>
    </location>
</feature>
<gene>
    <name evidence="6" type="ORF">BU14_0207s0025</name>
</gene>
<dbReference type="GO" id="GO:0016540">
    <property type="term" value="P:protein autoprocessing"/>
    <property type="evidence" value="ECO:0007669"/>
    <property type="project" value="InterPro"/>
</dbReference>
<evidence type="ECO:0000259" key="5">
    <source>
        <dbReference type="SMART" id="SM00306"/>
    </source>
</evidence>
<accession>A0A1X6P5S6</accession>
<dbReference type="AlphaFoldDB" id="A0A1X6P5S6"/>
<dbReference type="OrthoDB" id="411926at2759"/>
<keyword evidence="7" id="KW-1185">Reference proteome</keyword>
<keyword evidence="1" id="KW-0217">Developmental protein</keyword>
<keyword evidence="2 4" id="KW-0732">Signal</keyword>
<feature type="region of interest" description="Disordered" evidence="3">
    <location>
        <begin position="335"/>
        <end position="356"/>
    </location>
</feature>
<dbReference type="InterPro" id="IPR001657">
    <property type="entry name" value="Hedgehog"/>
</dbReference>
<feature type="chain" id="PRO_5012530194" description="Hint domain-containing protein" evidence="4">
    <location>
        <begin position="29"/>
        <end position="356"/>
    </location>
</feature>
<organism evidence="6 7">
    <name type="scientific">Porphyra umbilicalis</name>
    <name type="common">Purple laver</name>
    <name type="synonym">Red alga</name>
    <dbReference type="NCBI Taxonomy" id="2786"/>
    <lineage>
        <taxon>Eukaryota</taxon>
        <taxon>Rhodophyta</taxon>
        <taxon>Bangiophyceae</taxon>
        <taxon>Bangiales</taxon>
        <taxon>Bangiaceae</taxon>
        <taxon>Porphyra</taxon>
    </lineage>
</organism>
<dbReference type="SUPFAM" id="SSF51294">
    <property type="entry name" value="Hedgehog/intein (Hint) domain"/>
    <property type="match status" value="1"/>
</dbReference>
<feature type="compositionally biased region" description="Low complexity" evidence="3">
    <location>
        <begin position="89"/>
        <end position="98"/>
    </location>
</feature>
<dbReference type="InterPro" id="IPR001767">
    <property type="entry name" value="Hedgehog_Hint"/>
</dbReference>
<feature type="region of interest" description="Disordered" evidence="3">
    <location>
        <begin position="59"/>
        <end position="128"/>
    </location>
</feature>
<dbReference type="SMART" id="SM00306">
    <property type="entry name" value="HintN"/>
    <property type="match status" value="1"/>
</dbReference>
<protein>
    <recommendedName>
        <fullName evidence="5">Hint domain-containing protein</fullName>
    </recommendedName>
</protein>
<dbReference type="EMBL" id="KV918880">
    <property type="protein sequence ID" value="OSX76106.1"/>
    <property type="molecule type" value="Genomic_DNA"/>
</dbReference>
<feature type="domain" description="Hint" evidence="5">
    <location>
        <begin position="131"/>
        <end position="229"/>
    </location>
</feature>
<evidence type="ECO:0000313" key="6">
    <source>
        <dbReference type="EMBL" id="OSX76106.1"/>
    </source>
</evidence>
<dbReference type="Proteomes" id="UP000218209">
    <property type="component" value="Unassembled WGS sequence"/>
</dbReference>
<dbReference type="PANTHER" id="PTHR11889">
    <property type="entry name" value="HEDGEHOG"/>
    <property type="match status" value="1"/>
</dbReference>
<proteinExistence type="predicted"/>
<sequence>MAPMAKKAAATAAMAGIVALSVTPSISGAPTAGAPAGGAPATYPRLTAAALAELDASHQVVVNNPDDASSARSDAESARSEAESEAASDAESAASEAASDAESDAESAASDAESAASDGVVGDSPIVEEEPDCFPAAATAELADGRVVAMADLAVGDKVRVAAGDGPAAFSAVFLFTHKLPTPPRSYVRLTTSEGGAALTASAGHYVYAGGRLVAAAAVAVGDTLQVVAPGGGWATATVTGVRRVDAAGLYNPQTLHGDIVVDGVRASTFTTAVEPAVASALLAPLRAVYRSTGRSVGLLEGGVGCLRRSCRVARPCVRGVMWGGFEGGGGVGDAAVEANDGTEPRGGRGVPRTVG</sequence>
<dbReference type="InterPro" id="IPR050387">
    <property type="entry name" value="Hedgehog_Signaling"/>
</dbReference>
<reference evidence="6 7" key="1">
    <citation type="submission" date="2017-03" db="EMBL/GenBank/DDBJ databases">
        <title>WGS assembly of Porphyra umbilicalis.</title>
        <authorList>
            <person name="Brawley S.H."/>
            <person name="Blouin N.A."/>
            <person name="Ficko-Blean E."/>
            <person name="Wheeler G.L."/>
            <person name="Lohr M."/>
            <person name="Goodson H.V."/>
            <person name="Jenkins J.W."/>
            <person name="Blaby-Haas C.E."/>
            <person name="Helliwell K.E."/>
            <person name="Chan C."/>
            <person name="Marriage T."/>
            <person name="Bhattacharya D."/>
            <person name="Klein A.S."/>
            <person name="Badis Y."/>
            <person name="Brodie J."/>
            <person name="Cao Y."/>
            <person name="Collen J."/>
            <person name="Dittami S.M."/>
            <person name="Gachon C.M."/>
            <person name="Green B.R."/>
            <person name="Karpowicz S."/>
            <person name="Kim J.W."/>
            <person name="Kudahl U."/>
            <person name="Lin S."/>
            <person name="Michel G."/>
            <person name="Mittag M."/>
            <person name="Olson B.J."/>
            <person name="Pangilinan J."/>
            <person name="Peng Y."/>
            <person name="Qiu H."/>
            <person name="Shu S."/>
            <person name="Singer J.T."/>
            <person name="Smith A.G."/>
            <person name="Sprecher B.N."/>
            <person name="Wagner V."/>
            <person name="Wang W."/>
            <person name="Wang Z.-Y."/>
            <person name="Yan J."/>
            <person name="Yarish C."/>
            <person name="Zoeuner-Riek S."/>
            <person name="Zhuang Y."/>
            <person name="Zou Y."/>
            <person name="Lindquist E.A."/>
            <person name="Grimwood J."/>
            <person name="Barry K."/>
            <person name="Rokhsar D.S."/>
            <person name="Schmutz J."/>
            <person name="Stiller J.W."/>
            <person name="Grossman A.R."/>
            <person name="Prochnik S.E."/>
        </authorList>
    </citation>
    <scope>NUCLEOTIDE SEQUENCE [LARGE SCALE GENOMIC DNA]</scope>
    <source>
        <strain evidence="6">4086291</strain>
    </source>
</reference>
<dbReference type="Pfam" id="PF01079">
    <property type="entry name" value="Hint"/>
    <property type="match status" value="1"/>
</dbReference>
<dbReference type="InterPro" id="IPR003587">
    <property type="entry name" value="Hint_dom_N"/>
</dbReference>
<dbReference type="Gene3D" id="2.170.16.10">
    <property type="entry name" value="Hedgehog/Intein (Hint) domain"/>
    <property type="match status" value="1"/>
</dbReference>
<evidence type="ECO:0000256" key="3">
    <source>
        <dbReference type="SAM" id="MobiDB-lite"/>
    </source>
</evidence>